<proteinExistence type="predicted"/>
<sequence>MLNLYGAQAKEHWTQTWPDRVREMEDPEAFFARLGQDIEAAIETTTRTLAGPAPAGEGYLSRLQRLNTARHEAESHVMRRMVYLEPDETE</sequence>
<comment type="caution">
    <text evidence="1">The sequence shown here is derived from an EMBL/GenBank/DDBJ whole genome shotgun (WGS) entry which is preliminary data.</text>
</comment>
<evidence type="ECO:0008006" key="3">
    <source>
        <dbReference type="Google" id="ProtNLM"/>
    </source>
</evidence>
<reference evidence="1 2" key="1">
    <citation type="submission" date="2021-01" db="EMBL/GenBank/DDBJ databases">
        <title>Whole genome shotgun sequence of Verrucosispora andamanensis NBRC 109075.</title>
        <authorList>
            <person name="Komaki H."/>
            <person name="Tamura T."/>
        </authorList>
    </citation>
    <scope>NUCLEOTIDE SEQUENCE [LARGE SCALE GENOMIC DNA]</scope>
    <source>
        <strain evidence="1 2">NBRC 109075</strain>
    </source>
</reference>
<dbReference type="Proteomes" id="UP000647017">
    <property type="component" value="Unassembled WGS sequence"/>
</dbReference>
<evidence type="ECO:0000313" key="1">
    <source>
        <dbReference type="EMBL" id="GIJ12222.1"/>
    </source>
</evidence>
<name>A0ABQ4I2Y6_9ACTN</name>
<dbReference type="EMBL" id="BOOZ01000047">
    <property type="protein sequence ID" value="GIJ12222.1"/>
    <property type="molecule type" value="Genomic_DNA"/>
</dbReference>
<keyword evidence="2" id="KW-1185">Reference proteome</keyword>
<evidence type="ECO:0000313" key="2">
    <source>
        <dbReference type="Proteomes" id="UP000647017"/>
    </source>
</evidence>
<gene>
    <name evidence="1" type="ORF">Van01_54360</name>
</gene>
<organism evidence="1 2">
    <name type="scientific">Micromonospora andamanensis</name>
    <dbReference type="NCBI Taxonomy" id="1287068"/>
    <lineage>
        <taxon>Bacteria</taxon>
        <taxon>Bacillati</taxon>
        <taxon>Actinomycetota</taxon>
        <taxon>Actinomycetes</taxon>
        <taxon>Micromonosporales</taxon>
        <taxon>Micromonosporaceae</taxon>
        <taxon>Micromonospora</taxon>
    </lineage>
</organism>
<protein>
    <recommendedName>
        <fullName evidence="3">TnpV protein</fullName>
    </recommendedName>
</protein>
<dbReference type="RefSeq" id="WP_204013420.1">
    <property type="nucleotide sequence ID" value="NZ_BOOZ01000047.1"/>
</dbReference>
<accession>A0ABQ4I2Y6</accession>